<evidence type="ECO:0000256" key="1">
    <source>
        <dbReference type="ARBA" id="ARBA00000085"/>
    </source>
</evidence>
<dbReference type="OrthoDB" id="9778366at2"/>
<dbReference type="SMART" id="SM00028">
    <property type="entry name" value="TPR"/>
    <property type="match status" value="6"/>
</dbReference>
<dbReference type="Gene3D" id="3.30.565.10">
    <property type="entry name" value="Histidine kinase-like ATPase, C-terminal domain"/>
    <property type="match status" value="1"/>
</dbReference>
<feature type="repeat" description="TPR" evidence="9">
    <location>
        <begin position="146"/>
        <end position="179"/>
    </location>
</feature>
<dbReference type="GO" id="GO:0005524">
    <property type="term" value="F:ATP binding"/>
    <property type="evidence" value="ECO:0007669"/>
    <property type="project" value="UniProtKB-KW"/>
</dbReference>
<dbReference type="InterPro" id="IPR011990">
    <property type="entry name" value="TPR-like_helical_dom_sf"/>
</dbReference>
<evidence type="ECO:0000256" key="8">
    <source>
        <dbReference type="ARBA" id="ARBA00023012"/>
    </source>
</evidence>
<dbReference type="Gene3D" id="1.20.5.1930">
    <property type="match status" value="1"/>
</dbReference>
<keyword evidence="14" id="KW-1185">Reference proteome</keyword>
<dbReference type="InterPro" id="IPR036890">
    <property type="entry name" value="HATPase_C_sf"/>
</dbReference>
<dbReference type="InterPro" id="IPR019734">
    <property type="entry name" value="TPR_rpt"/>
</dbReference>
<dbReference type="SMART" id="SM00387">
    <property type="entry name" value="HATPase_c"/>
    <property type="match status" value="1"/>
</dbReference>
<dbReference type="GO" id="GO:0016020">
    <property type="term" value="C:membrane"/>
    <property type="evidence" value="ECO:0007669"/>
    <property type="project" value="InterPro"/>
</dbReference>
<evidence type="ECO:0000259" key="12">
    <source>
        <dbReference type="PROSITE" id="PS50109"/>
    </source>
</evidence>
<dbReference type="InterPro" id="IPR011712">
    <property type="entry name" value="Sig_transdc_His_kin_sub3_dim/P"/>
</dbReference>
<dbReference type="EMBL" id="LWBP01000100">
    <property type="protein sequence ID" value="OQP63681.1"/>
    <property type="molecule type" value="Genomic_DNA"/>
</dbReference>
<feature type="transmembrane region" description="Helical" evidence="11">
    <location>
        <begin position="391"/>
        <end position="409"/>
    </location>
</feature>
<keyword evidence="6" id="KW-0418">Kinase</keyword>
<dbReference type="EC" id="2.7.13.3" evidence="2"/>
<keyword evidence="7" id="KW-0067">ATP-binding</keyword>
<keyword evidence="10" id="KW-0175">Coiled coil</keyword>
<protein>
    <recommendedName>
        <fullName evidence="2">histidine kinase</fullName>
        <ecNumber evidence="2">2.7.13.3</ecNumber>
    </recommendedName>
</protein>
<evidence type="ECO:0000256" key="5">
    <source>
        <dbReference type="ARBA" id="ARBA00022741"/>
    </source>
</evidence>
<dbReference type="InterPro" id="IPR005467">
    <property type="entry name" value="His_kinase_dom"/>
</dbReference>
<dbReference type="PANTHER" id="PTHR24421:SF10">
    <property type="entry name" value="NITRATE_NITRITE SENSOR PROTEIN NARQ"/>
    <property type="match status" value="1"/>
</dbReference>
<dbReference type="PANTHER" id="PTHR24421">
    <property type="entry name" value="NITRATE/NITRITE SENSOR PROTEIN NARX-RELATED"/>
    <property type="match status" value="1"/>
</dbReference>
<sequence>MSKILVFIIAAAAWFPSTGQTSSLRNTVADSLFAICEQKVATAPEIVIDIATRLLATQQPGSFNAGKCNYYLGKAGRHAGRLDTALRCLQAATGVFRACADTLYECRSLRETGAVHYLLNENDKALHCYSRALALASERKLIHEVISLSNNIGNLYDKQRHYDKAVAQYENGLKLHPDAEQRAVLLLNMAKAHTGLGKLDKALQLYRESAAICRSRNDAAGVIAALNGVASVYWNQERDGEVLKVSESLLRLLRHSGAPADLIETHNRMGLAYLNLGNTAMAINHFMEALAPARRIAYPNTHYIYANLAFAYEQAGQYKQAYRYFTKHRHLQDSIENIEKHKQLEDLLAKYEADKKERQITLLKQDKELQALKLQQQRAAFNRQAVIRNSIIIIASLLLVLSVTLLIFYRQRMQSNLLLAAKTEEVNRQHILELIHGQEIRTIKANMEGRENERRRIARELHDGVAGSLAGIKLHLVKIAETHAGDAGLQKVIKNVDVVYGEVRNISHNLNPPRVLDTAFIDLLRGQLAQLAENSGLRIDLICHPEEWLNQLPNALKIEVYRIVQELVTNIVKHAEAGSVEIQFTRNDDATVNLMVEDNGKGFDRSKLSFGQGLTNIQTRVNQINGTLHIESHKGRGTIVNIDIPVQEQETQPVPASNY</sequence>
<dbReference type="SUPFAM" id="SSF48452">
    <property type="entry name" value="TPR-like"/>
    <property type="match status" value="1"/>
</dbReference>
<evidence type="ECO:0000256" key="4">
    <source>
        <dbReference type="ARBA" id="ARBA00022679"/>
    </source>
</evidence>
<evidence type="ECO:0000256" key="10">
    <source>
        <dbReference type="SAM" id="Coils"/>
    </source>
</evidence>
<comment type="catalytic activity">
    <reaction evidence="1">
        <text>ATP + protein L-histidine = ADP + protein N-phospho-L-histidine.</text>
        <dbReference type="EC" id="2.7.13.3"/>
    </reaction>
</comment>
<dbReference type="AlphaFoldDB" id="A0A1V9FZ85"/>
<keyword evidence="11" id="KW-0812">Transmembrane</keyword>
<proteinExistence type="predicted"/>
<gene>
    <name evidence="13" type="ORF">A4R26_17080</name>
</gene>
<dbReference type="SUPFAM" id="SSF55874">
    <property type="entry name" value="ATPase domain of HSP90 chaperone/DNA topoisomerase II/histidine kinase"/>
    <property type="match status" value="1"/>
</dbReference>
<dbReference type="GO" id="GO:0046983">
    <property type="term" value="F:protein dimerization activity"/>
    <property type="evidence" value="ECO:0007669"/>
    <property type="project" value="InterPro"/>
</dbReference>
<comment type="caution">
    <text evidence="13">The sequence shown here is derived from an EMBL/GenBank/DDBJ whole genome shotgun (WGS) entry which is preliminary data.</text>
</comment>
<organism evidence="13 14">
    <name type="scientific">Niastella populi</name>
    <dbReference type="NCBI Taxonomy" id="550983"/>
    <lineage>
        <taxon>Bacteria</taxon>
        <taxon>Pseudomonadati</taxon>
        <taxon>Bacteroidota</taxon>
        <taxon>Chitinophagia</taxon>
        <taxon>Chitinophagales</taxon>
        <taxon>Chitinophagaceae</taxon>
        <taxon>Niastella</taxon>
    </lineage>
</organism>
<dbReference type="PROSITE" id="PS50005">
    <property type="entry name" value="TPR"/>
    <property type="match status" value="1"/>
</dbReference>
<keyword evidence="3" id="KW-0597">Phosphoprotein</keyword>
<dbReference type="Pfam" id="PF13181">
    <property type="entry name" value="TPR_8"/>
    <property type="match status" value="2"/>
</dbReference>
<evidence type="ECO:0000256" key="6">
    <source>
        <dbReference type="ARBA" id="ARBA00022777"/>
    </source>
</evidence>
<evidence type="ECO:0000256" key="2">
    <source>
        <dbReference type="ARBA" id="ARBA00012438"/>
    </source>
</evidence>
<keyword evidence="11" id="KW-0472">Membrane</keyword>
<keyword evidence="11" id="KW-1133">Transmembrane helix</keyword>
<keyword evidence="9" id="KW-0802">TPR repeat</keyword>
<dbReference type="GO" id="GO:0000155">
    <property type="term" value="F:phosphorelay sensor kinase activity"/>
    <property type="evidence" value="ECO:0007669"/>
    <property type="project" value="InterPro"/>
</dbReference>
<keyword evidence="5" id="KW-0547">Nucleotide-binding</keyword>
<dbReference type="Pfam" id="PF02518">
    <property type="entry name" value="HATPase_c"/>
    <property type="match status" value="1"/>
</dbReference>
<evidence type="ECO:0000313" key="13">
    <source>
        <dbReference type="EMBL" id="OQP63681.1"/>
    </source>
</evidence>
<keyword evidence="8" id="KW-0902">Two-component regulatory system</keyword>
<dbReference type="Pfam" id="PF13374">
    <property type="entry name" value="TPR_10"/>
    <property type="match status" value="1"/>
</dbReference>
<dbReference type="Proteomes" id="UP000192276">
    <property type="component" value="Unassembled WGS sequence"/>
</dbReference>
<evidence type="ECO:0000256" key="9">
    <source>
        <dbReference type="PROSITE-ProRule" id="PRU00339"/>
    </source>
</evidence>
<dbReference type="InterPro" id="IPR003594">
    <property type="entry name" value="HATPase_dom"/>
</dbReference>
<dbReference type="STRING" id="550983.A4R26_17080"/>
<evidence type="ECO:0000313" key="14">
    <source>
        <dbReference type="Proteomes" id="UP000192276"/>
    </source>
</evidence>
<evidence type="ECO:0000256" key="3">
    <source>
        <dbReference type="ARBA" id="ARBA00022553"/>
    </source>
</evidence>
<dbReference type="Pfam" id="PF07730">
    <property type="entry name" value="HisKA_3"/>
    <property type="match status" value="1"/>
</dbReference>
<dbReference type="PROSITE" id="PS50109">
    <property type="entry name" value="HIS_KIN"/>
    <property type="match status" value="1"/>
</dbReference>
<dbReference type="RefSeq" id="WP_081163762.1">
    <property type="nucleotide sequence ID" value="NZ_LWBP01000100.1"/>
</dbReference>
<evidence type="ECO:0000256" key="11">
    <source>
        <dbReference type="SAM" id="Phobius"/>
    </source>
</evidence>
<reference evidence="14" key="1">
    <citation type="submission" date="2016-04" db="EMBL/GenBank/DDBJ databases">
        <authorList>
            <person name="Chen L."/>
            <person name="Zhuang W."/>
            <person name="Wang G."/>
        </authorList>
    </citation>
    <scope>NUCLEOTIDE SEQUENCE [LARGE SCALE GENOMIC DNA]</scope>
    <source>
        <strain evidence="14">208</strain>
    </source>
</reference>
<keyword evidence="4" id="KW-0808">Transferase</keyword>
<dbReference type="CDD" id="cd16917">
    <property type="entry name" value="HATPase_UhpB-NarQ-NarX-like"/>
    <property type="match status" value="1"/>
</dbReference>
<accession>A0A1V9FZ85</accession>
<feature type="coiled-coil region" evidence="10">
    <location>
        <begin position="341"/>
        <end position="384"/>
    </location>
</feature>
<dbReference type="Gene3D" id="1.25.40.10">
    <property type="entry name" value="Tetratricopeptide repeat domain"/>
    <property type="match status" value="2"/>
</dbReference>
<feature type="domain" description="Histidine kinase" evidence="12">
    <location>
        <begin position="559"/>
        <end position="648"/>
    </location>
</feature>
<evidence type="ECO:0000256" key="7">
    <source>
        <dbReference type="ARBA" id="ARBA00022840"/>
    </source>
</evidence>
<name>A0A1V9FZ85_9BACT</name>
<dbReference type="InterPro" id="IPR050482">
    <property type="entry name" value="Sensor_HK_TwoCompSys"/>
</dbReference>